<evidence type="ECO:0000313" key="2">
    <source>
        <dbReference type="Proteomes" id="UP001154282"/>
    </source>
</evidence>
<accession>A0AAV0H7Z4</accession>
<organism evidence="1 2">
    <name type="scientific">Linum tenue</name>
    <dbReference type="NCBI Taxonomy" id="586396"/>
    <lineage>
        <taxon>Eukaryota</taxon>
        <taxon>Viridiplantae</taxon>
        <taxon>Streptophyta</taxon>
        <taxon>Embryophyta</taxon>
        <taxon>Tracheophyta</taxon>
        <taxon>Spermatophyta</taxon>
        <taxon>Magnoliopsida</taxon>
        <taxon>eudicotyledons</taxon>
        <taxon>Gunneridae</taxon>
        <taxon>Pentapetalae</taxon>
        <taxon>rosids</taxon>
        <taxon>fabids</taxon>
        <taxon>Malpighiales</taxon>
        <taxon>Linaceae</taxon>
        <taxon>Linum</taxon>
    </lineage>
</organism>
<proteinExistence type="predicted"/>
<evidence type="ECO:0000313" key="1">
    <source>
        <dbReference type="EMBL" id="CAI0380330.1"/>
    </source>
</evidence>
<dbReference type="EMBL" id="CAMGYJ010000002">
    <property type="protein sequence ID" value="CAI0380330.1"/>
    <property type="molecule type" value="Genomic_DNA"/>
</dbReference>
<name>A0AAV0H7Z4_9ROSI</name>
<comment type="caution">
    <text evidence="1">The sequence shown here is derived from an EMBL/GenBank/DDBJ whole genome shotgun (WGS) entry which is preliminary data.</text>
</comment>
<gene>
    <name evidence="1" type="ORF">LITE_LOCUS2612</name>
</gene>
<dbReference type="AlphaFoldDB" id="A0AAV0H7Z4"/>
<keyword evidence="2" id="KW-1185">Reference proteome</keyword>
<protein>
    <submittedName>
        <fullName evidence="1">Uncharacterized protein</fullName>
    </submittedName>
</protein>
<reference evidence="1" key="1">
    <citation type="submission" date="2022-08" db="EMBL/GenBank/DDBJ databases">
        <authorList>
            <person name="Gutierrez-Valencia J."/>
        </authorList>
    </citation>
    <scope>NUCLEOTIDE SEQUENCE</scope>
</reference>
<dbReference type="Proteomes" id="UP001154282">
    <property type="component" value="Unassembled WGS sequence"/>
</dbReference>
<sequence length="63" mass="7537">MPADITSRGALLRVPWISYLEMPNLFTRYALWMDGWMRNYNKLISLNCIFEISTKNFELICFK</sequence>